<dbReference type="GO" id="GO:0000407">
    <property type="term" value="C:phagophore assembly site"/>
    <property type="evidence" value="ECO:0007669"/>
    <property type="project" value="TreeGrafter"/>
</dbReference>
<dbReference type="GO" id="GO:0005776">
    <property type="term" value="C:autophagosome"/>
    <property type="evidence" value="ECO:0007669"/>
    <property type="project" value="TreeGrafter"/>
</dbReference>
<protein>
    <submittedName>
        <fullName evidence="9">Serine/threonine protein kinase</fullName>
        <ecNumber evidence="9">2.7.11.17</ecNumber>
    </submittedName>
</protein>
<dbReference type="InterPro" id="IPR017441">
    <property type="entry name" value="Protein_kinase_ATP_BS"/>
</dbReference>
<dbReference type="Gene3D" id="1.10.510.10">
    <property type="entry name" value="Transferase(Phosphotransferase) domain 1"/>
    <property type="match status" value="1"/>
</dbReference>
<evidence type="ECO:0000256" key="1">
    <source>
        <dbReference type="ARBA" id="ARBA00022679"/>
    </source>
</evidence>
<evidence type="ECO:0000256" key="5">
    <source>
        <dbReference type="PROSITE-ProRule" id="PRU10141"/>
    </source>
</evidence>
<dbReference type="KEGG" id="rsi:Runsl_5195"/>
<keyword evidence="7" id="KW-0472">Membrane</keyword>
<keyword evidence="7" id="KW-0812">Transmembrane</keyword>
<keyword evidence="7" id="KW-1133">Transmembrane helix</keyword>
<dbReference type="Proteomes" id="UP000000493">
    <property type="component" value="Chromosome"/>
</dbReference>
<dbReference type="InterPro" id="IPR008271">
    <property type="entry name" value="Ser/Thr_kinase_AS"/>
</dbReference>
<dbReference type="GO" id="GO:0005829">
    <property type="term" value="C:cytosol"/>
    <property type="evidence" value="ECO:0007669"/>
    <property type="project" value="TreeGrafter"/>
</dbReference>
<keyword evidence="3 9" id="KW-0418">Kinase</keyword>
<evidence type="ECO:0000256" key="7">
    <source>
        <dbReference type="SAM" id="Phobius"/>
    </source>
</evidence>
<dbReference type="InterPro" id="IPR045269">
    <property type="entry name" value="Atg1-like"/>
</dbReference>
<feature type="region of interest" description="Disordered" evidence="6">
    <location>
        <begin position="286"/>
        <end position="327"/>
    </location>
</feature>
<reference evidence="9 10" key="2">
    <citation type="journal article" date="2012" name="Stand. Genomic Sci.">
        <title>Complete genome sequence of the aquatic bacterium Runella slithyformis type strain (LSU 4(T)).</title>
        <authorList>
            <person name="Copeland A."/>
            <person name="Zhang X."/>
            <person name="Misra M."/>
            <person name="Lapidus A."/>
            <person name="Nolan M."/>
            <person name="Lucas S."/>
            <person name="Deshpande S."/>
            <person name="Cheng J.F."/>
            <person name="Tapia R."/>
            <person name="Goodwin L.A."/>
            <person name="Pitluck S."/>
            <person name="Liolios K."/>
            <person name="Pagani I."/>
            <person name="Ivanova N."/>
            <person name="Mikhailova N."/>
            <person name="Pati A."/>
            <person name="Chen A."/>
            <person name="Palaniappan K."/>
            <person name="Land M."/>
            <person name="Hauser L."/>
            <person name="Pan C."/>
            <person name="Jeffries C.D."/>
            <person name="Detter J.C."/>
            <person name="Brambilla E.M."/>
            <person name="Rohde M."/>
            <person name="Djao O.D."/>
            <person name="Goker M."/>
            <person name="Sikorski J."/>
            <person name="Tindall B.J."/>
            <person name="Woyke T."/>
            <person name="Bristow J."/>
            <person name="Eisen J.A."/>
            <person name="Markowitz V."/>
            <person name="Hugenholtz P."/>
            <person name="Kyrpides N.C."/>
            <person name="Klenk H.P."/>
            <person name="Mavromatis K."/>
        </authorList>
    </citation>
    <scope>NUCLEOTIDE SEQUENCE [LARGE SCALE GENOMIC DNA]</scope>
    <source>
        <strain evidence="10">ATCC 29530 / DSM 19594 / LMG 11500 / NCIMB 11436 / LSU 4</strain>
    </source>
</reference>
<keyword evidence="4 5" id="KW-0067">ATP-binding</keyword>
<dbReference type="PROSITE" id="PS00108">
    <property type="entry name" value="PROTEIN_KINASE_ST"/>
    <property type="match status" value="1"/>
</dbReference>
<dbReference type="PROSITE" id="PS50011">
    <property type="entry name" value="PROTEIN_KINASE_DOM"/>
    <property type="match status" value="1"/>
</dbReference>
<dbReference type="GO" id="GO:0005524">
    <property type="term" value="F:ATP binding"/>
    <property type="evidence" value="ECO:0007669"/>
    <property type="project" value="UniProtKB-UniRule"/>
</dbReference>
<accession>A0A7U3ZQH4</accession>
<keyword evidence="2 5" id="KW-0547">Nucleotide-binding</keyword>
<evidence type="ECO:0000313" key="10">
    <source>
        <dbReference type="Proteomes" id="UP000000493"/>
    </source>
</evidence>
<dbReference type="PANTHER" id="PTHR24348:SF22">
    <property type="entry name" value="NON-SPECIFIC SERINE_THREONINE PROTEIN KINASE"/>
    <property type="match status" value="1"/>
</dbReference>
<dbReference type="SUPFAM" id="SSF56112">
    <property type="entry name" value="Protein kinase-like (PK-like)"/>
    <property type="match status" value="1"/>
</dbReference>
<evidence type="ECO:0000259" key="8">
    <source>
        <dbReference type="PROSITE" id="PS50011"/>
    </source>
</evidence>
<dbReference type="RefSeq" id="WP_013930768.1">
    <property type="nucleotide sequence ID" value="NC_015703.1"/>
</dbReference>
<evidence type="ECO:0000256" key="4">
    <source>
        <dbReference type="ARBA" id="ARBA00022840"/>
    </source>
</evidence>
<keyword evidence="10" id="KW-1185">Reference proteome</keyword>
<dbReference type="PANTHER" id="PTHR24348">
    <property type="entry name" value="SERINE/THREONINE-PROTEIN KINASE UNC-51-RELATED"/>
    <property type="match status" value="1"/>
</dbReference>
<dbReference type="InterPro" id="IPR000719">
    <property type="entry name" value="Prot_kinase_dom"/>
</dbReference>
<dbReference type="CDD" id="cd14014">
    <property type="entry name" value="STKc_PknB_like"/>
    <property type="match status" value="1"/>
</dbReference>
<reference evidence="10" key="1">
    <citation type="submission" date="2011-06" db="EMBL/GenBank/DDBJ databases">
        <title>The complete genome of chromosome of Runella slithyformis DSM 19594.</title>
        <authorList>
            <consortium name="US DOE Joint Genome Institute (JGI-PGF)"/>
            <person name="Lucas S."/>
            <person name="Han J."/>
            <person name="Lapidus A."/>
            <person name="Bruce D."/>
            <person name="Goodwin L."/>
            <person name="Pitluck S."/>
            <person name="Peters L."/>
            <person name="Kyrpides N."/>
            <person name="Mavromatis K."/>
            <person name="Ivanova N."/>
            <person name="Ovchinnikova G."/>
            <person name="Zhang X."/>
            <person name="Misra M."/>
            <person name="Detter J.C."/>
            <person name="Tapia R."/>
            <person name="Han C."/>
            <person name="Land M."/>
            <person name="Hauser L."/>
            <person name="Markowitz V."/>
            <person name="Cheng J.-F."/>
            <person name="Hugenholtz P."/>
            <person name="Woyke T."/>
            <person name="Wu D."/>
            <person name="Tindall B."/>
            <person name="Faehrich R."/>
            <person name="Brambilla E."/>
            <person name="Klenk H.-P."/>
            <person name="Eisen J.A."/>
        </authorList>
    </citation>
    <scope>NUCLEOTIDE SEQUENCE [LARGE SCALE GENOMIC DNA]</scope>
    <source>
        <strain evidence="10">ATCC 29530 / DSM 19594 / LMG 11500 / NCIMB 11436 / LSU 4</strain>
    </source>
</reference>
<dbReference type="Pfam" id="PF00069">
    <property type="entry name" value="Pkinase"/>
    <property type="match status" value="1"/>
</dbReference>
<keyword evidence="9" id="KW-0723">Serine/threonine-protein kinase</keyword>
<proteinExistence type="predicted"/>
<feature type="binding site" evidence="5">
    <location>
        <position position="44"/>
    </location>
    <ligand>
        <name>ATP</name>
        <dbReference type="ChEBI" id="CHEBI:30616"/>
    </ligand>
</feature>
<dbReference type="EC" id="2.7.11.17" evidence="9"/>
<dbReference type="PROSITE" id="PS00107">
    <property type="entry name" value="PROTEIN_KINASE_ATP"/>
    <property type="match status" value="1"/>
</dbReference>
<dbReference type="GO" id="GO:0016020">
    <property type="term" value="C:membrane"/>
    <property type="evidence" value="ECO:0007669"/>
    <property type="project" value="TreeGrafter"/>
</dbReference>
<dbReference type="EMBL" id="CP002859">
    <property type="protein sequence ID" value="AEI51495.1"/>
    <property type="molecule type" value="Genomic_DNA"/>
</dbReference>
<evidence type="ECO:0000256" key="3">
    <source>
        <dbReference type="ARBA" id="ARBA00022777"/>
    </source>
</evidence>
<dbReference type="AlphaFoldDB" id="A0A7U3ZQH4"/>
<dbReference type="InterPro" id="IPR011009">
    <property type="entry name" value="Kinase-like_dom_sf"/>
</dbReference>
<evidence type="ECO:0000256" key="6">
    <source>
        <dbReference type="SAM" id="MobiDB-lite"/>
    </source>
</evidence>
<feature type="transmembrane region" description="Helical" evidence="7">
    <location>
        <begin position="339"/>
        <end position="361"/>
    </location>
</feature>
<organism evidence="9 10">
    <name type="scientific">Runella slithyformis (strain ATCC 29530 / DSM 19594 / LMG 11500 / NCIMB 11436 / LSU 4)</name>
    <dbReference type="NCBI Taxonomy" id="761193"/>
    <lineage>
        <taxon>Bacteria</taxon>
        <taxon>Pseudomonadati</taxon>
        <taxon>Bacteroidota</taxon>
        <taxon>Cytophagia</taxon>
        <taxon>Cytophagales</taxon>
        <taxon>Spirosomataceae</taxon>
        <taxon>Runella</taxon>
    </lineage>
</organism>
<keyword evidence="1 9" id="KW-0808">Transferase</keyword>
<gene>
    <name evidence="9" type="ordered locus">Runsl_5195</name>
</gene>
<dbReference type="GO" id="GO:0004683">
    <property type="term" value="F:calcium/calmodulin-dependent protein kinase activity"/>
    <property type="evidence" value="ECO:0007669"/>
    <property type="project" value="UniProtKB-EC"/>
</dbReference>
<name>A0A7U3ZQH4_RUNSL</name>
<sequence length="503" mass="56927">MTAEEFYARFQFDPSMSGSLLGRGGFSSVHKVYDTVRKRYVAVKRSEVGVFQKFDLAREVTLAHEIDIHPNIIRYENVYRITDRAGVFDYAVMKYYAEGNLDDVLRKHELNDAARRQILTGILEGLAHLHRVPIIHRDFKTANILMDRAENGDWVPVIADFGLSRLVDADMSYVLNNSQIAHTPSYAAPEQLLDNVAIRPNTDLWAFGVMTYKMVMGRLPFRVDGAKGEWDTSNRIRSMILEGKLPADISTIQEPYKSIIRKCLIFDPEKRVKKAGDLLALLEKRTAASPPPASPEPPRVESSYGGKTKIHESPADPPKPSGIHLKEPPIKKAPINVRFPWEMSLLVASLFFVLWIFYWLATRSKHPVEDSKNPVASSAESAAPDTILKNSEIKELVKPADLQGSEEKKRPVAEPAKKKISSKSYLIIYTTYHNLRVYIDNVPQAEIARTGQKNVYELPIGEGTFFKVEYLVPGRESGLTTESDRFTVVPGQKYEVRYTEKIF</sequence>
<evidence type="ECO:0000313" key="9">
    <source>
        <dbReference type="EMBL" id="AEI51495.1"/>
    </source>
</evidence>
<evidence type="ECO:0000256" key="2">
    <source>
        <dbReference type="ARBA" id="ARBA00022741"/>
    </source>
</evidence>
<feature type="domain" description="Protein kinase" evidence="8">
    <location>
        <begin position="15"/>
        <end position="282"/>
    </location>
</feature>